<keyword evidence="3" id="KW-1185">Reference proteome</keyword>
<name>A0ABT8LE13_9BACT</name>
<comment type="caution">
    <text evidence="2">The sequence shown here is derived from an EMBL/GenBank/DDBJ whole genome shotgun (WGS) entry which is preliminary data.</text>
</comment>
<evidence type="ECO:0000313" key="3">
    <source>
        <dbReference type="Proteomes" id="UP001172083"/>
    </source>
</evidence>
<organism evidence="2 3">
    <name type="scientific">Agaribacillus aureus</name>
    <dbReference type="NCBI Taxonomy" id="3051825"/>
    <lineage>
        <taxon>Bacteria</taxon>
        <taxon>Pseudomonadati</taxon>
        <taxon>Bacteroidota</taxon>
        <taxon>Cytophagia</taxon>
        <taxon>Cytophagales</taxon>
        <taxon>Splendidivirgaceae</taxon>
        <taxon>Agaribacillus</taxon>
    </lineage>
</organism>
<accession>A0ABT8LE13</accession>
<keyword evidence="1" id="KW-0175">Coiled coil</keyword>
<evidence type="ECO:0000256" key="1">
    <source>
        <dbReference type="SAM" id="Coils"/>
    </source>
</evidence>
<proteinExistence type="predicted"/>
<dbReference type="EMBL" id="JAUJEB010000007">
    <property type="protein sequence ID" value="MDN5216014.1"/>
    <property type="molecule type" value="Genomic_DNA"/>
</dbReference>
<gene>
    <name evidence="2" type="ORF">QQ020_28305</name>
</gene>
<sequence>METLKLHSSGQDDHIQTLNEKYEILKKKLEENKNLTASEKKIELEKLNNTFEKEKRDASKNLY</sequence>
<evidence type="ECO:0000313" key="2">
    <source>
        <dbReference type="EMBL" id="MDN5216014.1"/>
    </source>
</evidence>
<dbReference type="Proteomes" id="UP001172083">
    <property type="component" value="Unassembled WGS sequence"/>
</dbReference>
<feature type="coiled-coil region" evidence="1">
    <location>
        <begin position="15"/>
        <end position="61"/>
    </location>
</feature>
<dbReference type="RefSeq" id="WP_346761348.1">
    <property type="nucleotide sequence ID" value="NZ_JAUJEB010000007.1"/>
</dbReference>
<reference evidence="2" key="1">
    <citation type="submission" date="2023-06" db="EMBL/GenBank/DDBJ databases">
        <title>Genomic of Agaribacillus aureum.</title>
        <authorList>
            <person name="Wang G."/>
        </authorList>
    </citation>
    <scope>NUCLEOTIDE SEQUENCE</scope>
    <source>
        <strain evidence="2">BMA12</strain>
    </source>
</reference>
<protein>
    <submittedName>
        <fullName evidence="2">Uncharacterized protein</fullName>
    </submittedName>
</protein>